<keyword evidence="1" id="KW-1133">Transmembrane helix</keyword>
<feature type="transmembrane region" description="Helical" evidence="1">
    <location>
        <begin position="486"/>
        <end position="503"/>
    </location>
</feature>
<protein>
    <recommendedName>
        <fullName evidence="4">DUF2974 domain-containing protein</fullName>
    </recommendedName>
</protein>
<evidence type="ECO:0000256" key="1">
    <source>
        <dbReference type="SAM" id="Phobius"/>
    </source>
</evidence>
<sequence>MDNVIDYIKWYKDYSFQEKPLTEVDNFILCKLAYLILEDVKLDKPRPFRDVVYEVMAKTGIQGTFYGKEEIVTLAADSKRYGEMLLVKHDDVFDESISAQFSAMTFDLTDEIRFIAYRGTDDTMAGWKEDFMISFTETEAQKKALAYLEESFDEEHQVIVAGHSKGANLALYASTHIDDKYQKWIQHVYLDDGPGLCPEVCDKSCVSKIKDKATRYVPEYSIFGQLFEEHDIPQVIVKSTNEGVMQHDPTSWAVDHGNAFISESFDPGCVFINQVLNQWIESVNNTKRTSFVNDLFNAIDKAGIKTTSQVVAKGPFAIEKIMIELLALDKETVKTFMKLPITAALDKAPDEKKAKKIKEEIKKKDWLPYVGMILCSVVLFLIPEYILQTAISLGLFAVIVFEVGVTIRHLYKAKWNLQEESARVYICLGMVGVYAMLLVKEDAIFLIGSAVIGVSFLAWAYRNAIAFRNLCERTEKKERRGEKIKLIVEISLLIILGGFILVAPKDTLGWYMVFLGIVLLTDGIINLIMIFNRILTSRRTI</sequence>
<dbReference type="SUPFAM" id="SSF53474">
    <property type="entry name" value="alpha/beta-Hydrolases"/>
    <property type="match status" value="1"/>
</dbReference>
<evidence type="ECO:0008006" key="4">
    <source>
        <dbReference type="Google" id="ProtNLM"/>
    </source>
</evidence>
<dbReference type="Pfam" id="PF11187">
    <property type="entry name" value="Mbeg1-like"/>
    <property type="match status" value="1"/>
</dbReference>
<dbReference type="Proteomes" id="UP000182321">
    <property type="component" value="Unassembled WGS sequence"/>
</dbReference>
<dbReference type="InterPro" id="IPR024499">
    <property type="entry name" value="Mbeg1-like"/>
</dbReference>
<feature type="transmembrane region" description="Helical" evidence="1">
    <location>
        <begin position="366"/>
        <end position="383"/>
    </location>
</feature>
<evidence type="ECO:0000313" key="3">
    <source>
        <dbReference type="Proteomes" id="UP000182321"/>
    </source>
</evidence>
<keyword evidence="3" id="KW-1185">Reference proteome</keyword>
<feature type="transmembrane region" description="Helical" evidence="1">
    <location>
        <begin position="445"/>
        <end position="465"/>
    </location>
</feature>
<keyword evidence="1" id="KW-0812">Transmembrane</keyword>
<feature type="transmembrane region" description="Helical" evidence="1">
    <location>
        <begin position="509"/>
        <end position="531"/>
    </location>
</feature>
<dbReference type="EMBL" id="FNZX01000006">
    <property type="protein sequence ID" value="SEK53482.1"/>
    <property type="molecule type" value="Genomic_DNA"/>
</dbReference>
<gene>
    <name evidence="2" type="ORF">SAMN02910377_01124</name>
</gene>
<accession>A0A1H7HV75</accession>
<dbReference type="RefSeq" id="WP_074790107.1">
    <property type="nucleotide sequence ID" value="NZ_FNZX01000006.1"/>
</dbReference>
<evidence type="ECO:0000313" key="2">
    <source>
        <dbReference type="EMBL" id="SEK53482.1"/>
    </source>
</evidence>
<feature type="transmembrane region" description="Helical" evidence="1">
    <location>
        <begin position="422"/>
        <end position="439"/>
    </location>
</feature>
<dbReference type="AlphaFoldDB" id="A0A1H7HV75"/>
<keyword evidence="1" id="KW-0472">Membrane</keyword>
<proteinExistence type="predicted"/>
<reference evidence="3" key="1">
    <citation type="submission" date="2016-10" db="EMBL/GenBank/DDBJ databases">
        <authorList>
            <person name="Varghese N."/>
        </authorList>
    </citation>
    <scope>NUCLEOTIDE SEQUENCE [LARGE SCALE GENOMIC DNA]</scope>
    <source>
        <strain evidence="3">ACV-9</strain>
    </source>
</reference>
<feature type="transmembrane region" description="Helical" evidence="1">
    <location>
        <begin position="389"/>
        <end position="410"/>
    </location>
</feature>
<name>A0A1H7HV75_9FIRM</name>
<organism evidence="2 3">
    <name type="scientific">Pseudobutyrivibrio ruminis</name>
    <dbReference type="NCBI Taxonomy" id="46206"/>
    <lineage>
        <taxon>Bacteria</taxon>
        <taxon>Bacillati</taxon>
        <taxon>Bacillota</taxon>
        <taxon>Clostridia</taxon>
        <taxon>Lachnospirales</taxon>
        <taxon>Lachnospiraceae</taxon>
        <taxon>Pseudobutyrivibrio</taxon>
    </lineage>
</organism>
<dbReference type="InterPro" id="IPR029058">
    <property type="entry name" value="AB_hydrolase_fold"/>
</dbReference>